<dbReference type="InterPro" id="IPR051791">
    <property type="entry name" value="Pra-immunoreactive"/>
</dbReference>
<evidence type="ECO:0000256" key="5">
    <source>
        <dbReference type="ARBA" id="ARBA00023136"/>
    </source>
</evidence>
<comment type="subcellular location">
    <subcellularLocation>
        <location evidence="1">Cell membrane</location>
        <topology evidence="1">Multi-pass membrane protein</topology>
    </subcellularLocation>
</comment>
<keyword evidence="2" id="KW-1003">Cell membrane</keyword>
<evidence type="ECO:0000256" key="4">
    <source>
        <dbReference type="ARBA" id="ARBA00022989"/>
    </source>
</evidence>
<evidence type="ECO:0000256" key="3">
    <source>
        <dbReference type="ARBA" id="ARBA00022692"/>
    </source>
</evidence>
<evidence type="ECO:0000313" key="8">
    <source>
        <dbReference type="EMBL" id="QEA11930.1"/>
    </source>
</evidence>
<proteinExistence type="predicted"/>
<keyword evidence="9" id="KW-1185">Reference proteome</keyword>
<dbReference type="OrthoDB" id="5298807at2"/>
<name>A0A5B8RQM9_9BURK</name>
<organism evidence="8 9">
    <name type="scientific">Comamonas flocculans</name>
    <dbReference type="NCBI Taxonomy" id="2597701"/>
    <lineage>
        <taxon>Bacteria</taxon>
        <taxon>Pseudomonadati</taxon>
        <taxon>Pseudomonadota</taxon>
        <taxon>Betaproteobacteria</taxon>
        <taxon>Burkholderiales</taxon>
        <taxon>Comamonadaceae</taxon>
        <taxon>Comamonas</taxon>
    </lineage>
</organism>
<gene>
    <name evidence="8" type="ORF">FOZ74_02135</name>
</gene>
<accession>A0A5B8RQM9</accession>
<dbReference type="PANTHER" id="PTHR36115:SF10">
    <property type="entry name" value="RDD DOMAIN-CONTAINING PROTEIN"/>
    <property type="match status" value="1"/>
</dbReference>
<dbReference type="Proteomes" id="UP000321199">
    <property type="component" value="Chromosome"/>
</dbReference>
<keyword evidence="3 6" id="KW-0812">Transmembrane</keyword>
<dbReference type="RefSeq" id="WP_146911524.1">
    <property type="nucleotide sequence ID" value="NZ_CP042344.1"/>
</dbReference>
<dbReference type="AlphaFoldDB" id="A0A5B8RQM9"/>
<dbReference type="InterPro" id="IPR010432">
    <property type="entry name" value="RDD"/>
</dbReference>
<evidence type="ECO:0000256" key="1">
    <source>
        <dbReference type="ARBA" id="ARBA00004651"/>
    </source>
</evidence>
<reference evidence="8 9" key="1">
    <citation type="submission" date="2019-07" db="EMBL/GenBank/DDBJ databases">
        <title>Complete genome sequence of Comamonas sp. NLF 7-7 isolated from livestock.</title>
        <authorList>
            <person name="Kim D.H."/>
            <person name="Kim J.G."/>
        </authorList>
    </citation>
    <scope>NUCLEOTIDE SEQUENCE [LARGE SCALE GENOMIC DNA]</scope>
    <source>
        <strain evidence="8 9">NLF 7-7</strain>
    </source>
</reference>
<dbReference type="GO" id="GO:0005886">
    <property type="term" value="C:plasma membrane"/>
    <property type="evidence" value="ECO:0007669"/>
    <property type="project" value="UniProtKB-SubCell"/>
</dbReference>
<feature type="transmembrane region" description="Helical" evidence="6">
    <location>
        <begin position="110"/>
        <end position="126"/>
    </location>
</feature>
<evidence type="ECO:0000313" key="9">
    <source>
        <dbReference type="Proteomes" id="UP000321199"/>
    </source>
</evidence>
<evidence type="ECO:0000256" key="6">
    <source>
        <dbReference type="SAM" id="Phobius"/>
    </source>
</evidence>
<evidence type="ECO:0000259" key="7">
    <source>
        <dbReference type="Pfam" id="PF06271"/>
    </source>
</evidence>
<feature type="transmembrane region" description="Helical" evidence="6">
    <location>
        <begin position="29"/>
        <end position="46"/>
    </location>
</feature>
<keyword evidence="5 6" id="KW-0472">Membrane</keyword>
<dbReference type="EMBL" id="CP042344">
    <property type="protein sequence ID" value="QEA11930.1"/>
    <property type="molecule type" value="Genomic_DNA"/>
</dbReference>
<feature type="domain" description="RDD" evidence="7">
    <location>
        <begin position="23"/>
        <end position="167"/>
    </location>
</feature>
<protein>
    <submittedName>
        <fullName evidence="8">RDD family protein</fullName>
    </submittedName>
</protein>
<dbReference type="PANTHER" id="PTHR36115">
    <property type="entry name" value="PROLINE-RICH ANTIGEN HOMOLOG-RELATED"/>
    <property type="match status" value="1"/>
</dbReference>
<feature type="transmembrane region" description="Helical" evidence="6">
    <location>
        <begin position="66"/>
        <end position="83"/>
    </location>
</feature>
<keyword evidence="4 6" id="KW-1133">Transmembrane helix</keyword>
<dbReference type="Pfam" id="PF06271">
    <property type="entry name" value="RDD"/>
    <property type="match status" value="1"/>
</dbReference>
<feature type="transmembrane region" description="Helical" evidence="6">
    <location>
        <begin position="132"/>
        <end position="151"/>
    </location>
</feature>
<sequence length="183" mass="20946">MNAATPPSSPAAAPQAEVKLQAPALWRRMACWLYEAILLFGLVFIADYLFDTLSQSRHGLANRALRMGYLFVVFGIYFGWFWSRGQTLAQKTWHIRVVDARGRALGQPRALLRYLLAWLWFLPPLAAHQLGLPLFSTLALLLLWIVLWALASRLHPQQQFWHDQLAGTRLIHDARPAPARRRP</sequence>
<dbReference type="KEGG" id="cof:FOZ74_02135"/>
<evidence type="ECO:0000256" key="2">
    <source>
        <dbReference type="ARBA" id="ARBA00022475"/>
    </source>
</evidence>